<dbReference type="GO" id="GO:0003700">
    <property type="term" value="F:DNA-binding transcription factor activity"/>
    <property type="evidence" value="ECO:0007669"/>
    <property type="project" value="InterPro"/>
</dbReference>
<evidence type="ECO:0000313" key="6">
    <source>
        <dbReference type="Proteomes" id="UP000555103"/>
    </source>
</evidence>
<proteinExistence type="predicted"/>
<dbReference type="InterPro" id="IPR050959">
    <property type="entry name" value="MarA-like"/>
</dbReference>
<dbReference type="GO" id="GO:0043565">
    <property type="term" value="F:sequence-specific DNA binding"/>
    <property type="evidence" value="ECO:0007669"/>
    <property type="project" value="InterPro"/>
</dbReference>
<dbReference type="Pfam" id="PF12833">
    <property type="entry name" value="HTH_18"/>
    <property type="match status" value="1"/>
</dbReference>
<dbReference type="InterPro" id="IPR018060">
    <property type="entry name" value="HTH_AraC"/>
</dbReference>
<evidence type="ECO:0000256" key="2">
    <source>
        <dbReference type="ARBA" id="ARBA00023125"/>
    </source>
</evidence>
<name>A0A840CJ78_9BACT</name>
<evidence type="ECO:0000259" key="4">
    <source>
        <dbReference type="PROSITE" id="PS01124"/>
    </source>
</evidence>
<keyword evidence="3" id="KW-0804">Transcription</keyword>
<reference evidence="5 6" key="1">
    <citation type="submission" date="2020-08" db="EMBL/GenBank/DDBJ databases">
        <title>Genomic Encyclopedia of Type Strains, Phase IV (KMG-IV): sequencing the most valuable type-strain genomes for metagenomic binning, comparative biology and taxonomic classification.</title>
        <authorList>
            <person name="Goeker M."/>
        </authorList>
    </citation>
    <scope>NUCLEOTIDE SEQUENCE [LARGE SCALE GENOMIC DNA]</scope>
    <source>
        <strain evidence="5 6">DSM 104969</strain>
    </source>
</reference>
<dbReference type="PANTHER" id="PTHR47504">
    <property type="entry name" value="RIGHT ORIGIN-BINDING PROTEIN"/>
    <property type="match status" value="1"/>
</dbReference>
<sequence>MELLYAQEHLSCYNYEKGKRPTIEKLILKKGQLWDVFPIDNKSIFVVSGALSFSFGEVIDEVIPCGKMMLLPAGSQFKSIAEKDTVLILIRLHNTKQLCDCFSLDALLKEEDSNFDPGLCFLDINERVEVFLDFLDTCMSDGLKCTYYFELKAKEYYFLLRAYYPKKELLRFFYPLLSKDISFSELVLKNHYKVKTVQELANMTHYSLSGFQKRFKKVFGVSAYHWMKDERSKAIYHEINSSEKSFKEISEDYGFSSPSHFNDFCKMNFGVTPGRIRHKKSLSGK</sequence>
<dbReference type="Proteomes" id="UP000555103">
    <property type="component" value="Unassembled WGS sequence"/>
</dbReference>
<evidence type="ECO:0000313" key="5">
    <source>
        <dbReference type="EMBL" id="MBB4036107.1"/>
    </source>
</evidence>
<dbReference type="InterPro" id="IPR009057">
    <property type="entry name" value="Homeodomain-like_sf"/>
</dbReference>
<dbReference type="SUPFAM" id="SSF46689">
    <property type="entry name" value="Homeodomain-like"/>
    <property type="match status" value="1"/>
</dbReference>
<dbReference type="Gene3D" id="1.10.10.60">
    <property type="entry name" value="Homeodomain-like"/>
    <property type="match status" value="1"/>
</dbReference>
<keyword evidence="1" id="KW-0805">Transcription regulation</keyword>
<keyword evidence="6" id="KW-1185">Reference proteome</keyword>
<dbReference type="SMART" id="SM00342">
    <property type="entry name" value="HTH_ARAC"/>
    <property type="match status" value="1"/>
</dbReference>
<dbReference type="RefSeq" id="WP_183307020.1">
    <property type="nucleotide sequence ID" value="NZ_JACIEP010000006.1"/>
</dbReference>
<keyword evidence="2 5" id="KW-0238">DNA-binding</keyword>
<dbReference type="PANTHER" id="PTHR47504:SF5">
    <property type="entry name" value="RIGHT ORIGIN-BINDING PROTEIN"/>
    <property type="match status" value="1"/>
</dbReference>
<accession>A0A840CJ78</accession>
<dbReference type="EMBL" id="JACIEP010000006">
    <property type="protein sequence ID" value="MBB4036107.1"/>
    <property type="molecule type" value="Genomic_DNA"/>
</dbReference>
<comment type="caution">
    <text evidence="5">The sequence shown here is derived from an EMBL/GenBank/DDBJ whole genome shotgun (WGS) entry which is preliminary data.</text>
</comment>
<feature type="domain" description="HTH araC/xylS-type" evidence="4">
    <location>
        <begin position="181"/>
        <end position="279"/>
    </location>
</feature>
<evidence type="ECO:0000256" key="3">
    <source>
        <dbReference type="ARBA" id="ARBA00023163"/>
    </source>
</evidence>
<dbReference type="PROSITE" id="PS01124">
    <property type="entry name" value="HTH_ARAC_FAMILY_2"/>
    <property type="match status" value="1"/>
</dbReference>
<evidence type="ECO:0000256" key="1">
    <source>
        <dbReference type="ARBA" id="ARBA00023015"/>
    </source>
</evidence>
<gene>
    <name evidence="5" type="ORF">GGR21_002008</name>
</gene>
<organism evidence="5 6">
    <name type="scientific">Dysgonomonas hofstadii</name>
    <dbReference type="NCBI Taxonomy" id="637886"/>
    <lineage>
        <taxon>Bacteria</taxon>
        <taxon>Pseudomonadati</taxon>
        <taxon>Bacteroidota</taxon>
        <taxon>Bacteroidia</taxon>
        <taxon>Bacteroidales</taxon>
        <taxon>Dysgonomonadaceae</taxon>
        <taxon>Dysgonomonas</taxon>
    </lineage>
</organism>
<dbReference type="AlphaFoldDB" id="A0A840CJ78"/>
<protein>
    <submittedName>
        <fullName evidence="5">AraC-like DNA-binding protein</fullName>
    </submittedName>
</protein>